<protein>
    <recommendedName>
        <fullName evidence="3">Ig-like domain-containing protein</fullName>
    </recommendedName>
</protein>
<dbReference type="Proteomes" id="UP001153269">
    <property type="component" value="Unassembled WGS sequence"/>
</dbReference>
<gene>
    <name evidence="4" type="ORF">PLEPLA_LOCUS31325</name>
</gene>
<organism evidence="4 5">
    <name type="scientific">Pleuronectes platessa</name>
    <name type="common">European plaice</name>
    <dbReference type="NCBI Taxonomy" id="8262"/>
    <lineage>
        <taxon>Eukaryota</taxon>
        <taxon>Metazoa</taxon>
        <taxon>Chordata</taxon>
        <taxon>Craniata</taxon>
        <taxon>Vertebrata</taxon>
        <taxon>Euteleostomi</taxon>
        <taxon>Actinopterygii</taxon>
        <taxon>Neopterygii</taxon>
        <taxon>Teleostei</taxon>
        <taxon>Neoteleostei</taxon>
        <taxon>Acanthomorphata</taxon>
        <taxon>Carangaria</taxon>
        <taxon>Pleuronectiformes</taxon>
        <taxon>Pleuronectoidei</taxon>
        <taxon>Pleuronectidae</taxon>
        <taxon>Pleuronectes</taxon>
    </lineage>
</organism>
<comment type="caution">
    <text evidence="4">The sequence shown here is derived from an EMBL/GenBank/DDBJ whole genome shotgun (WGS) entry which is preliminary data.</text>
</comment>
<keyword evidence="2" id="KW-0812">Transmembrane</keyword>
<evidence type="ECO:0000259" key="3">
    <source>
        <dbReference type="PROSITE" id="PS50835"/>
    </source>
</evidence>
<dbReference type="EMBL" id="CADEAL010003135">
    <property type="protein sequence ID" value="CAB1443609.1"/>
    <property type="molecule type" value="Genomic_DNA"/>
</dbReference>
<feature type="domain" description="Ig-like" evidence="3">
    <location>
        <begin position="17"/>
        <end position="52"/>
    </location>
</feature>
<dbReference type="PROSITE" id="PS50835">
    <property type="entry name" value="IG_LIKE"/>
    <property type="match status" value="1"/>
</dbReference>
<keyword evidence="2" id="KW-0472">Membrane</keyword>
<evidence type="ECO:0000256" key="2">
    <source>
        <dbReference type="SAM" id="Phobius"/>
    </source>
</evidence>
<keyword evidence="5" id="KW-1185">Reference proteome</keyword>
<feature type="transmembrane region" description="Helical" evidence="2">
    <location>
        <begin position="69"/>
        <end position="88"/>
    </location>
</feature>
<sequence>MQNTAQGATAELLKSNPRLKSQPREASPKTGQKDTKTCRLKTVMPENPDVNWPPLLSLSNMRSVSKVRLLSFLLCLALTFLVMASYILPREKTGLLFIPPPFQLQPVIEY</sequence>
<dbReference type="AlphaFoldDB" id="A0A9N7YYW0"/>
<keyword evidence="2" id="KW-1133">Transmembrane helix</keyword>
<name>A0A9N7YYW0_PLEPL</name>
<dbReference type="InterPro" id="IPR007110">
    <property type="entry name" value="Ig-like_dom"/>
</dbReference>
<accession>A0A9N7YYW0</accession>
<reference evidence="4" key="1">
    <citation type="submission" date="2020-03" db="EMBL/GenBank/DDBJ databases">
        <authorList>
            <person name="Weist P."/>
        </authorList>
    </citation>
    <scope>NUCLEOTIDE SEQUENCE</scope>
</reference>
<feature type="compositionally biased region" description="Basic and acidic residues" evidence="1">
    <location>
        <begin position="22"/>
        <end position="36"/>
    </location>
</feature>
<evidence type="ECO:0000313" key="5">
    <source>
        <dbReference type="Proteomes" id="UP001153269"/>
    </source>
</evidence>
<proteinExistence type="predicted"/>
<evidence type="ECO:0000313" key="4">
    <source>
        <dbReference type="EMBL" id="CAB1443609.1"/>
    </source>
</evidence>
<feature type="region of interest" description="Disordered" evidence="1">
    <location>
        <begin position="1"/>
        <end position="36"/>
    </location>
</feature>
<evidence type="ECO:0000256" key="1">
    <source>
        <dbReference type="SAM" id="MobiDB-lite"/>
    </source>
</evidence>